<sequence>MDAIEYIWKDRKRILGMPLSFTKYSLSEDRIFLETGLLNMNLEEILLYRVRDISLRISLGQRIFGVGTILLQSSDKSMPVLEIKNIKKPREVKELIHHQVEEMKIKRRMRVGEILDNDAQDHDEDYFGLHDDMEEIEG</sequence>
<dbReference type="Pfam" id="PF03703">
    <property type="entry name" value="bPH_2"/>
    <property type="match status" value="1"/>
</dbReference>
<name>A0ABV1DYY8_9FIRM</name>
<reference evidence="2 3" key="1">
    <citation type="submission" date="2024-03" db="EMBL/GenBank/DDBJ databases">
        <title>Human intestinal bacterial collection.</title>
        <authorList>
            <person name="Pauvert C."/>
            <person name="Hitch T.C.A."/>
            <person name="Clavel T."/>
        </authorList>
    </citation>
    <scope>NUCLEOTIDE SEQUENCE [LARGE SCALE GENOMIC DNA]</scope>
    <source>
        <strain evidence="2 3">CLA-JM-H44</strain>
    </source>
</reference>
<dbReference type="RefSeq" id="WP_349217784.1">
    <property type="nucleotide sequence ID" value="NZ_JBBMFD010000001.1"/>
</dbReference>
<feature type="domain" description="YdbS-like PH" evidence="1">
    <location>
        <begin position="21"/>
        <end position="96"/>
    </location>
</feature>
<organism evidence="2 3">
    <name type="scientific">Solibaculum intestinale</name>
    <dbReference type="NCBI Taxonomy" id="3133165"/>
    <lineage>
        <taxon>Bacteria</taxon>
        <taxon>Bacillati</taxon>
        <taxon>Bacillota</taxon>
        <taxon>Clostridia</taxon>
        <taxon>Eubacteriales</taxon>
        <taxon>Oscillospiraceae</taxon>
        <taxon>Solibaculum</taxon>
    </lineage>
</organism>
<gene>
    <name evidence="2" type="ORF">WMO26_01645</name>
</gene>
<evidence type="ECO:0000313" key="2">
    <source>
        <dbReference type="EMBL" id="MEQ2439526.1"/>
    </source>
</evidence>
<evidence type="ECO:0000259" key="1">
    <source>
        <dbReference type="Pfam" id="PF03703"/>
    </source>
</evidence>
<proteinExistence type="predicted"/>
<dbReference type="Proteomes" id="UP001489509">
    <property type="component" value="Unassembled WGS sequence"/>
</dbReference>
<dbReference type="InterPro" id="IPR005182">
    <property type="entry name" value="YdbS-like_PH"/>
</dbReference>
<accession>A0ABV1DYY8</accession>
<protein>
    <submittedName>
        <fullName evidence="2">PH domain-containing protein</fullName>
    </submittedName>
</protein>
<dbReference type="EMBL" id="JBBMFD010000001">
    <property type="protein sequence ID" value="MEQ2439526.1"/>
    <property type="molecule type" value="Genomic_DNA"/>
</dbReference>
<comment type="caution">
    <text evidence="2">The sequence shown here is derived from an EMBL/GenBank/DDBJ whole genome shotgun (WGS) entry which is preliminary data.</text>
</comment>
<keyword evidence="3" id="KW-1185">Reference proteome</keyword>
<evidence type="ECO:0000313" key="3">
    <source>
        <dbReference type="Proteomes" id="UP001489509"/>
    </source>
</evidence>